<dbReference type="PROSITE" id="PS50071">
    <property type="entry name" value="HOMEOBOX_2"/>
    <property type="match status" value="1"/>
</dbReference>
<evidence type="ECO:0000259" key="7">
    <source>
        <dbReference type="PROSITE" id="PS50071"/>
    </source>
</evidence>
<evidence type="ECO:0000313" key="8">
    <source>
        <dbReference type="EMBL" id="CAF3907719.1"/>
    </source>
</evidence>
<dbReference type="Gene3D" id="1.10.10.60">
    <property type="entry name" value="Homeodomain-like"/>
    <property type="match status" value="1"/>
</dbReference>
<dbReference type="EMBL" id="CAJOBJ010002028">
    <property type="protein sequence ID" value="CAF3907719.1"/>
    <property type="molecule type" value="Genomic_DNA"/>
</dbReference>
<reference evidence="8" key="1">
    <citation type="submission" date="2021-02" db="EMBL/GenBank/DDBJ databases">
        <authorList>
            <person name="Nowell W R."/>
        </authorList>
    </citation>
    <scope>NUCLEOTIDE SEQUENCE</scope>
</reference>
<dbReference type="Pfam" id="PF00046">
    <property type="entry name" value="Homeodomain"/>
    <property type="match status" value="1"/>
</dbReference>
<dbReference type="SUPFAM" id="SSF46689">
    <property type="entry name" value="Homeodomain-like"/>
    <property type="match status" value="1"/>
</dbReference>
<dbReference type="AlphaFoldDB" id="A0A8S2LUB3"/>
<sequence>MGNDVKSRLHLNKKQDRSAQSKAGNEAAPSSNHASDAVDQIIMSSKSRAREVQANPAGATSAPATGGRDAEAANPPTTAARGPYNYIKIIYMGNRASRKTVQKQHSSACDSSAYTSKQPADQPYFMKHHADAHCNLVDNLLNHHLQVVNSNPDIPPLIKSIHQNSFQLALRHHFYATSLNNPHYLQLEQLVEFLHQYYHKLHSLIMDSYSQSYNFYTQSPSSSPCIYSNYNTPTTSYCACCYPSNSCYPQQISPTFAYSPPTSPFIPQHIQIVTPTVTTPIIQTQKSSSKITRLQYTNKDRYILNELFKRTPYPNAIQRDVIARQLGITHEQIRIWFQNRRRLQTQRDTGERLATSNEMLALQQGRTGVKSDELKTFLNEVAQYKDAPPRIRLNDSS</sequence>
<keyword evidence="1 4" id="KW-0238">DNA-binding</keyword>
<dbReference type="InterPro" id="IPR050460">
    <property type="entry name" value="Distal-less_Homeobox_TF"/>
</dbReference>
<feature type="DNA-binding region" description="Homeobox" evidence="4">
    <location>
        <begin position="289"/>
        <end position="348"/>
    </location>
</feature>
<organism evidence="8 9">
    <name type="scientific">Rotaria magnacalcarata</name>
    <dbReference type="NCBI Taxonomy" id="392030"/>
    <lineage>
        <taxon>Eukaryota</taxon>
        <taxon>Metazoa</taxon>
        <taxon>Spiralia</taxon>
        <taxon>Gnathifera</taxon>
        <taxon>Rotifera</taxon>
        <taxon>Eurotatoria</taxon>
        <taxon>Bdelloidea</taxon>
        <taxon>Philodinida</taxon>
        <taxon>Philodinidae</taxon>
        <taxon>Rotaria</taxon>
    </lineage>
</organism>
<accession>A0A8S2LUB3</accession>
<comment type="caution">
    <text evidence="8">The sequence shown here is derived from an EMBL/GenBank/DDBJ whole genome shotgun (WGS) entry which is preliminary data.</text>
</comment>
<evidence type="ECO:0000256" key="6">
    <source>
        <dbReference type="SAM" id="MobiDB-lite"/>
    </source>
</evidence>
<name>A0A8S2LUB3_9BILA</name>
<feature type="region of interest" description="Disordered" evidence="6">
    <location>
        <begin position="1"/>
        <end position="79"/>
    </location>
</feature>
<dbReference type="CDD" id="cd00086">
    <property type="entry name" value="homeodomain"/>
    <property type="match status" value="1"/>
</dbReference>
<feature type="compositionally biased region" description="Low complexity" evidence="6">
    <location>
        <begin position="54"/>
        <end position="67"/>
    </location>
</feature>
<dbReference type="PANTHER" id="PTHR24327">
    <property type="entry name" value="HOMEOBOX PROTEIN"/>
    <property type="match status" value="1"/>
</dbReference>
<evidence type="ECO:0000256" key="4">
    <source>
        <dbReference type="PROSITE-ProRule" id="PRU00108"/>
    </source>
</evidence>
<dbReference type="InterPro" id="IPR009057">
    <property type="entry name" value="Homeodomain-like_sf"/>
</dbReference>
<evidence type="ECO:0000256" key="3">
    <source>
        <dbReference type="ARBA" id="ARBA00023242"/>
    </source>
</evidence>
<dbReference type="Proteomes" id="UP000681720">
    <property type="component" value="Unassembled WGS sequence"/>
</dbReference>
<gene>
    <name evidence="8" type="ORF">GIL414_LOCUS6896</name>
</gene>
<feature type="compositionally biased region" description="Polar residues" evidence="6">
    <location>
        <begin position="20"/>
        <end position="34"/>
    </location>
</feature>
<feature type="domain" description="Homeobox" evidence="7">
    <location>
        <begin position="287"/>
        <end position="347"/>
    </location>
</feature>
<dbReference type="SMART" id="SM00389">
    <property type="entry name" value="HOX"/>
    <property type="match status" value="1"/>
</dbReference>
<evidence type="ECO:0000256" key="5">
    <source>
        <dbReference type="RuleBase" id="RU000682"/>
    </source>
</evidence>
<protein>
    <recommendedName>
        <fullName evidence="7">Homeobox domain-containing protein</fullName>
    </recommendedName>
</protein>
<evidence type="ECO:0000313" key="9">
    <source>
        <dbReference type="Proteomes" id="UP000681720"/>
    </source>
</evidence>
<dbReference type="GO" id="GO:0005634">
    <property type="term" value="C:nucleus"/>
    <property type="evidence" value="ECO:0007669"/>
    <property type="project" value="UniProtKB-SubCell"/>
</dbReference>
<dbReference type="GO" id="GO:0000981">
    <property type="term" value="F:DNA-binding transcription factor activity, RNA polymerase II-specific"/>
    <property type="evidence" value="ECO:0007669"/>
    <property type="project" value="TreeGrafter"/>
</dbReference>
<dbReference type="InterPro" id="IPR001356">
    <property type="entry name" value="HD"/>
</dbReference>
<evidence type="ECO:0000256" key="2">
    <source>
        <dbReference type="ARBA" id="ARBA00023155"/>
    </source>
</evidence>
<proteinExistence type="predicted"/>
<comment type="subcellular location">
    <subcellularLocation>
        <location evidence="4 5">Nucleus</location>
    </subcellularLocation>
</comment>
<evidence type="ECO:0000256" key="1">
    <source>
        <dbReference type="ARBA" id="ARBA00023125"/>
    </source>
</evidence>
<dbReference type="PANTHER" id="PTHR24327:SF41">
    <property type="entry name" value="BRAIN-SPECIFIC HOMEOBOX PROTEIN"/>
    <property type="match status" value="1"/>
</dbReference>
<keyword evidence="3 4" id="KW-0539">Nucleus</keyword>
<dbReference type="GO" id="GO:0000978">
    <property type="term" value="F:RNA polymerase II cis-regulatory region sequence-specific DNA binding"/>
    <property type="evidence" value="ECO:0007669"/>
    <property type="project" value="TreeGrafter"/>
</dbReference>
<keyword evidence="2 4" id="KW-0371">Homeobox</keyword>